<gene>
    <name evidence="2" type="ORF">LTR69_000415</name>
</gene>
<reference evidence="2 3" key="1">
    <citation type="submission" date="2023-08" db="EMBL/GenBank/DDBJ databases">
        <title>Black Yeasts Isolated from many extreme environments.</title>
        <authorList>
            <person name="Coleine C."/>
            <person name="Stajich J.E."/>
            <person name="Selbmann L."/>
        </authorList>
    </citation>
    <scope>NUCLEOTIDE SEQUENCE [LARGE SCALE GENOMIC DNA]</scope>
    <source>
        <strain evidence="2 3">CCFEE 6328</strain>
    </source>
</reference>
<organism evidence="2 3">
    <name type="scientific">Exophiala sideris</name>
    <dbReference type="NCBI Taxonomy" id="1016849"/>
    <lineage>
        <taxon>Eukaryota</taxon>
        <taxon>Fungi</taxon>
        <taxon>Dikarya</taxon>
        <taxon>Ascomycota</taxon>
        <taxon>Pezizomycotina</taxon>
        <taxon>Eurotiomycetes</taxon>
        <taxon>Chaetothyriomycetidae</taxon>
        <taxon>Chaetothyriales</taxon>
        <taxon>Herpotrichiellaceae</taxon>
        <taxon>Exophiala</taxon>
    </lineage>
</organism>
<feature type="compositionally biased region" description="Basic and acidic residues" evidence="1">
    <location>
        <begin position="292"/>
        <end position="304"/>
    </location>
</feature>
<dbReference type="Proteomes" id="UP001345691">
    <property type="component" value="Unassembled WGS sequence"/>
</dbReference>
<proteinExistence type="predicted"/>
<feature type="compositionally biased region" description="Polar residues" evidence="1">
    <location>
        <begin position="385"/>
        <end position="398"/>
    </location>
</feature>
<feature type="compositionally biased region" description="Polar residues" evidence="1">
    <location>
        <begin position="241"/>
        <end position="256"/>
    </location>
</feature>
<evidence type="ECO:0000313" key="2">
    <source>
        <dbReference type="EMBL" id="KAK5068297.1"/>
    </source>
</evidence>
<comment type="caution">
    <text evidence="2">The sequence shown here is derived from an EMBL/GenBank/DDBJ whole genome shotgun (WGS) entry which is preliminary data.</text>
</comment>
<feature type="region of interest" description="Disordered" evidence="1">
    <location>
        <begin position="427"/>
        <end position="450"/>
    </location>
</feature>
<feature type="region of interest" description="Disordered" evidence="1">
    <location>
        <begin position="235"/>
        <end position="304"/>
    </location>
</feature>
<feature type="compositionally biased region" description="Polar residues" evidence="1">
    <location>
        <begin position="65"/>
        <end position="79"/>
    </location>
</feature>
<dbReference type="EMBL" id="JAVRRF010000001">
    <property type="protein sequence ID" value="KAK5068297.1"/>
    <property type="molecule type" value="Genomic_DNA"/>
</dbReference>
<accession>A0ABR0JRI0</accession>
<feature type="region of interest" description="Disordered" evidence="1">
    <location>
        <begin position="1"/>
        <end position="159"/>
    </location>
</feature>
<keyword evidence="3" id="KW-1185">Reference proteome</keyword>
<feature type="region of interest" description="Disordered" evidence="1">
    <location>
        <begin position="379"/>
        <end position="398"/>
    </location>
</feature>
<protein>
    <submittedName>
        <fullName evidence="2">Uncharacterized protein</fullName>
    </submittedName>
</protein>
<feature type="compositionally biased region" description="Basic residues" evidence="1">
    <location>
        <begin position="266"/>
        <end position="283"/>
    </location>
</feature>
<sequence length="537" mass="59459">MSRRSLRSGTPSLRLREARAAEAAEETQSQRGRKRTRTPSPRRSASPSVPATAARLLLTLRKQGATPNTGGDTATSRPPTTEGAKDTPSFGRATQAQRLELLQSAFRPRSPQVISEEEEGSLGGSPTQSEEEEVVESAAIPPSAQTDHSNTSKRQECRGRLLVITMPKKKTVDDPPFGGDLTITASRMKRPYALTINTQADFEIACRRWWDILHEPRRAEWEMAAQLILTYEERTLPTSPPSRHQSLSDSDGASSTRSRHKDSTQGRRRKDKERRTSKSKKSKTAAPSATQRQREQRQQRAEIEDQVGKQQLLLSQRYKCLRQHCKNNPRMCYDQPGGGGHLALSMPLLKMWADAIAHGTATPDEPSHVVMDALVAAKNRKERTQQSPHPSLSNLGQNSPNLMPYITYNINPPHSGIQQPLSGTTAFSAAAPPIEPRSSPPQREGDDDNNMRAYFDWLSTQFPIHGPRFLEIKDVVTENGWGFSDLKGCTDTQWNGMDVAPGFVAKIRRNLKIFAHLPTVQSRLSDDAGSPTGSLSA</sequence>
<evidence type="ECO:0000256" key="1">
    <source>
        <dbReference type="SAM" id="MobiDB-lite"/>
    </source>
</evidence>
<name>A0ABR0JRI0_9EURO</name>
<evidence type="ECO:0000313" key="3">
    <source>
        <dbReference type="Proteomes" id="UP001345691"/>
    </source>
</evidence>
<feature type="compositionally biased region" description="Low complexity" evidence="1">
    <location>
        <begin position="38"/>
        <end position="61"/>
    </location>
</feature>